<organism evidence="1 2">
    <name type="scientific">Coccomyxa viridis</name>
    <dbReference type="NCBI Taxonomy" id="1274662"/>
    <lineage>
        <taxon>Eukaryota</taxon>
        <taxon>Viridiplantae</taxon>
        <taxon>Chlorophyta</taxon>
        <taxon>core chlorophytes</taxon>
        <taxon>Trebouxiophyceae</taxon>
        <taxon>Trebouxiophyceae incertae sedis</taxon>
        <taxon>Coccomyxaceae</taxon>
        <taxon>Coccomyxa</taxon>
    </lineage>
</organism>
<evidence type="ECO:0000313" key="1">
    <source>
        <dbReference type="EMBL" id="CAL5224086.1"/>
    </source>
</evidence>
<gene>
    <name evidence="1" type="primary">g6712</name>
    <name evidence="1" type="ORF">VP750_LOCUS5745</name>
</gene>
<comment type="caution">
    <text evidence="1">The sequence shown here is derived from an EMBL/GenBank/DDBJ whole genome shotgun (WGS) entry which is preliminary data.</text>
</comment>
<dbReference type="Proteomes" id="UP001497392">
    <property type="component" value="Unassembled WGS sequence"/>
</dbReference>
<protein>
    <submittedName>
        <fullName evidence="1">G6712 protein</fullName>
    </submittedName>
</protein>
<reference evidence="1 2" key="1">
    <citation type="submission" date="2024-06" db="EMBL/GenBank/DDBJ databases">
        <authorList>
            <person name="Kraege A."/>
            <person name="Thomma B."/>
        </authorList>
    </citation>
    <scope>NUCLEOTIDE SEQUENCE [LARGE SCALE GENOMIC DNA]</scope>
</reference>
<name>A0ABP1FW28_9CHLO</name>
<dbReference type="EMBL" id="CAXHTA020000010">
    <property type="protein sequence ID" value="CAL5224086.1"/>
    <property type="molecule type" value="Genomic_DNA"/>
</dbReference>
<accession>A0ABP1FW28</accession>
<keyword evidence="2" id="KW-1185">Reference proteome</keyword>
<proteinExistence type="predicted"/>
<evidence type="ECO:0000313" key="2">
    <source>
        <dbReference type="Proteomes" id="UP001497392"/>
    </source>
</evidence>
<sequence>MGAEIVLPPALMRDSFGKYYSMTKEKNETPISKAFPDFTMPDEAWPVYSQSEEEQILSIYLNNMYLKVEASTIA</sequence>